<dbReference type="Proteomes" id="UP000694844">
    <property type="component" value="Chromosome 7"/>
</dbReference>
<accession>A0A8B8ART5</accession>
<keyword evidence="2" id="KW-0472">Membrane</keyword>
<evidence type="ECO:0000313" key="5">
    <source>
        <dbReference type="RefSeq" id="XP_022293885.1"/>
    </source>
</evidence>
<sequence>MEVADNLILLLSSFLIWHLSTTMANAASNETMCPCDCDYMDKIDYWNNRSNEYANKTLLEIYEALLPQLEATKKALEEDKKQLSSYQATKTSAADSRPSAKQVGGTVGVVFVCVFLGLVVAFDLSSYQRHLRTIRLCRRRL</sequence>
<feature type="signal peptide" evidence="3">
    <location>
        <begin position="1"/>
        <end position="26"/>
    </location>
</feature>
<keyword evidence="1" id="KW-0175">Coiled coil</keyword>
<dbReference type="AlphaFoldDB" id="A0A8B8ART5"/>
<keyword evidence="4" id="KW-1185">Reference proteome</keyword>
<dbReference type="GeneID" id="111104308"/>
<protein>
    <submittedName>
        <fullName evidence="5">Uncharacterized protein LOC111104308</fullName>
    </submittedName>
</protein>
<reference evidence="5" key="1">
    <citation type="submission" date="2025-08" db="UniProtKB">
        <authorList>
            <consortium name="RefSeq"/>
        </authorList>
    </citation>
    <scope>IDENTIFICATION</scope>
    <source>
        <tissue evidence="5">Whole sample</tissue>
    </source>
</reference>
<name>A0A8B8ART5_CRAVI</name>
<gene>
    <name evidence="5" type="primary">LOC111104308</name>
</gene>
<proteinExistence type="predicted"/>
<evidence type="ECO:0000256" key="3">
    <source>
        <dbReference type="SAM" id="SignalP"/>
    </source>
</evidence>
<feature type="coiled-coil region" evidence="1">
    <location>
        <begin position="59"/>
        <end position="89"/>
    </location>
</feature>
<feature type="transmembrane region" description="Helical" evidence="2">
    <location>
        <begin position="103"/>
        <end position="122"/>
    </location>
</feature>
<feature type="chain" id="PRO_5034892179" evidence="3">
    <location>
        <begin position="27"/>
        <end position="141"/>
    </location>
</feature>
<organism evidence="4 5">
    <name type="scientific">Crassostrea virginica</name>
    <name type="common">Eastern oyster</name>
    <dbReference type="NCBI Taxonomy" id="6565"/>
    <lineage>
        <taxon>Eukaryota</taxon>
        <taxon>Metazoa</taxon>
        <taxon>Spiralia</taxon>
        <taxon>Lophotrochozoa</taxon>
        <taxon>Mollusca</taxon>
        <taxon>Bivalvia</taxon>
        <taxon>Autobranchia</taxon>
        <taxon>Pteriomorphia</taxon>
        <taxon>Ostreida</taxon>
        <taxon>Ostreoidea</taxon>
        <taxon>Ostreidae</taxon>
        <taxon>Crassostrea</taxon>
    </lineage>
</organism>
<dbReference type="KEGG" id="cvn:111104308"/>
<evidence type="ECO:0000256" key="1">
    <source>
        <dbReference type="SAM" id="Coils"/>
    </source>
</evidence>
<dbReference type="OrthoDB" id="6136676at2759"/>
<evidence type="ECO:0000256" key="2">
    <source>
        <dbReference type="SAM" id="Phobius"/>
    </source>
</evidence>
<keyword evidence="2" id="KW-1133">Transmembrane helix</keyword>
<keyword evidence="3" id="KW-0732">Signal</keyword>
<keyword evidence="2" id="KW-0812">Transmembrane</keyword>
<dbReference type="RefSeq" id="XP_022293885.1">
    <property type="nucleotide sequence ID" value="XM_022438177.1"/>
</dbReference>
<evidence type="ECO:0000313" key="4">
    <source>
        <dbReference type="Proteomes" id="UP000694844"/>
    </source>
</evidence>